<dbReference type="SUPFAM" id="SSF143120">
    <property type="entry name" value="YefM-like"/>
    <property type="match status" value="1"/>
</dbReference>
<evidence type="ECO:0000256" key="1">
    <source>
        <dbReference type="ARBA" id="ARBA00009981"/>
    </source>
</evidence>
<keyword evidence="4" id="KW-1185">Reference proteome</keyword>
<reference evidence="3 4" key="1">
    <citation type="submission" date="2019-03" db="EMBL/GenBank/DDBJ databases">
        <title>Freshwater and sediment microbial communities from various areas in North America, analyzing microbe dynamics in response to fracking.</title>
        <authorList>
            <person name="Lamendella R."/>
        </authorList>
    </citation>
    <scope>NUCLEOTIDE SEQUENCE [LARGE SCALE GENOMIC DNA]</scope>
    <source>
        <strain evidence="3 4">175.2</strain>
    </source>
</reference>
<protein>
    <recommendedName>
        <fullName evidence="2">Antitoxin</fullName>
    </recommendedName>
</protein>
<sequence length="81" mass="8892">MMKEIQLRDAKATFSAVVDQAVSGTPSIITRHGRKEAVVLSYEDYEKLAHVPSFGQLLAAYPGDEDTITERSDKPGRDVAL</sequence>
<dbReference type="Gene3D" id="3.40.1620.10">
    <property type="entry name" value="YefM-like domain"/>
    <property type="match status" value="1"/>
</dbReference>
<dbReference type="InterPro" id="IPR006442">
    <property type="entry name" value="Antitoxin_Phd/YefM"/>
</dbReference>
<evidence type="ECO:0000313" key="3">
    <source>
        <dbReference type="EMBL" id="TCT29269.1"/>
    </source>
</evidence>
<gene>
    <name evidence="3" type="ORF">EDC90_105216</name>
</gene>
<organism evidence="3 4">
    <name type="scientific">Martelella mediterranea</name>
    <dbReference type="NCBI Taxonomy" id="293089"/>
    <lineage>
        <taxon>Bacteria</taxon>
        <taxon>Pseudomonadati</taxon>
        <taxon>Pseudomonadota</taxon>
        <taxon>Alphaproteobacteria</taxon>
        <taxon>Hyphomicrobiales</taxon>
        <taxon>Aurantimonadaceae</taxon>
        <taxon>Martelella</taxon>
    </lineage>
</organism>
<dbReference type="Proteomes" id="UP000295097">
    <property type="component" value="Unassembled WGS sequence"/>
</dbReference>
<dbReference type="Pfam" id="PF02604">
    <property type="entry name" value="PhdYeFM_antitox"/>
    <property type="match status" value="1"/>
</dbReference>
<comment type="function">
    <text evidence="2">Antitoxin component of a type II toxin-antitoxin (TA) system.</text>
</comment>
<dbReference type="EMBL" id="SMAR01000052">
    <property type="protein sequence ID" value="TCT29269.1"/>
    <property type="molecule type" value="Genomic_DNA"/>
</dbReference>
<comment type="similarity">
    <text evidence="1 2">Belongs to the phD/YefM antitoxin family.</text>
</comment>
<accession>A0A4R3NDB2</accession>
<dbReference type="NCBIfam" id="TIGR01552">
    <property type="entry name" value="phd_fam"/>
    <property type="match status" value="1"/>
</dbReference>
<evidence type="ECO:0000313" key="4">
    <source>
        <dbReference type="Proteomes" id="UP000295097"/>
    </source>
</evidence>
<dbReference type="InterPro" id="IPR036165">
    <property type="entry name" value="YefM-like_sf"/>
</dbReference>
<name>A0A4R3NDB2_9HYPH</name>
<dbReference type="AlphaFoldDB" id="A0A4R3NDB2"/>
<proteinExistence type="inferred from homology"/>
<comment type="caution">
    <text evidence="3">The sequence shown here is derived from an EMBL/GenBank/DDBJ whole genome shotgun (WGS) entry which is preliminary data.</text>
</comment>
<evidence type="ECO:0000256" key="2">
    <source>
        <dbReference type="RuleBase" id="RU362080"/>
    </source>
</evidence>